<evidence type="ECO:0000313" key="2">
    <source>
        <dbReference type="Proteomes" id="UP000005602"/>
    </source>
</evidence>
<proteinExistence type="predicted"/>
<reference evidence="1" key="1">
    <citation type="submission" date="2008-03" db="EMBL/GenBank/DDBJ databases">
        <authorList>
            <person name="Fulton L."/>
            <person name="Clifton S."/>
            <person name="Fulton B."/>
            <person name="Xu J."/>
            <person name="Minx P."/>
            <person name="Pepin K.H."/>
            <person name="Johnson M."/>
            <person name="Thiruvilangam P."/>
            <person name="Bhonagiri V."/>
            <person name="Nash W.E."/>
            <person name="Mardis E.R."/>
            <person name="Wilson R.K."/>
        </authorList>
    </citation>
    <scope>NUCLEOTIDE SEQUENCE [LARGE SCALE GENOMIC DNA]</scope>
    <source>
        <strain evidence="1">ATCC BAA-102</strain>
    </source>
</reference>
<sequence>MFLELIAADIIRQIPLEKDYCIDTVNYLFLEKVYAWYQRGMVDSAEDILKHIKQ</sequence>
<reference evidence="1" key="2">
    <citation type="submission" date="2013-09" db="EMBL/GenBank/DDBJ databases">
        <title>Draft genome sequence of Streptococcus infantarius subsp. infantarius ATCC BAA-102.</title>
        <authorList>
            <person name="Sudarsanam P."/>
            <person name="Ley R."/>
            <person name="Guruge J."/>
            <person name="Turnbaugh P.J."/>
            <person name="Mahowald M."/>
            <person name="Liep D."/>
            <person name="Gordon J."/>
        </authorList>
    </citation>
    <scope>NUCLEOTIDE SEQUENCE</scope>
    <source>
        <strain evidence="1">ATCC BAA-102</strain>
    </source>
</reference>
<name>A0ABP2DJB4_9STRE</name>
<evidence type="ECO:0000313" key="1">
    <source>
        <dbReference type="EMBL" id="EDT48142.1"/>
    </source>
</evidence>
<dbReference type="Proteomes" id="UP000005602">
    <property type="component" value="Unassembled WGS sequence"/>
</dbReference>
<gene>
    <name evidence="1" type="ORF">STRINF_00709</name>
</gene>
<organism evidence="1 2">
    <name type="scientific">Streptococcus infantarius subsp. infantarius ATCC BAA-102</name>
    <dbReference type="NCBI Taxonomy" id="471872"/>
    <lineage>
        <taxon>Bacteria</taxon>
        <taxon>Bacillati</taxon>
        <taxon>Bacillota</taxon>
        <taxon>Bacilli</taxon>
        <taxon>Lactobacillales</taxon>
        <taxon>Streptococcaceae</taxon>
        <taxon>Streptococcus</taxon>
    </lineage>
</organism>
<comment type="caution">
    <text evidence="1">The sequence shown here is derived from an EMBL/GenBank/DDBJ whole genome shotgun (WGS) entry which is preliminary data.</text>
</comment>
<dbReference type="EMBL" id="ABJK02000016">
    <property type="protein sequence ID" value="EDT48142.1"/>
    <property type="molecule type" value="Genomic_DNA"/>
</dbReference>
<accession>A0ABP2DJB4</accession>
<protein>
    <submittedName>
        <fullName evidence="1">Uncharacterized protein</fullName>
    </submittedName>
</protein>
<keyword evidence="2" id="KW-1185">Reference proteome</keyword>